<dbReference type="InterPro" id="IPR041546">
    <property type="entry name" value="ClpA/ClpB_AAA_lid"/>
</dbReference>
<dbReference type="InterPro" id="IPR004176">
    <property type="entry name" value="Clp_R_N"/>
</dbReference>
<evidence type="ECO:0000259" key="7">
    <source>
        <dbReference type="PROSITE" id="PS51903"/>
    </source>
</evidence>
<dbReference type="EMBL" id="JAKUDN010000002">
    <property type="protein sequence ID" value="MCP8352613.1"/>
    <property type="molecule type" value="Genomic_DNA"/>
</dbReference>
<dbReference type="InterPro" id="IPR003959">
    <property type="entry name" value="ATPase_AAA_core"/>
</dbReference>
<dbReference type="Gene3D" id="3.40.50.300">
    <property type="entry name" value="P-loop containing nucleotide triphosphate hydrolases"/>
    <property type="match status" value="2"/>
</dbReference>
<evidence type="ECO:0000256" key="6">
    <source>
        <dbReference type="PROSITE-ProRule" id="PRU01251"/>
    </source>
</evidence>
<evidence type="ECO:0000256" key="5">
    <source>
        <dbReference type="ARBA" id="ARBA00023186"/>
    </source>
</evidence>
<dbReference type="InterPro" id="IPR018368">
    <property type="entry name" value="ClpA/B_CS1"/>
</dbReference>
<feature type="domain" description="Clp R" evidence="7">
    <location>
        <begin position="1"/>
        <end position="142"/>
    </location>
</feature>
<proteinExistence type="inferred from homology"/>
<dbReference type="CDD" id="cd19499">
    <property type="entry name" value="RecA-like_ClpB_Hsp104-like"/>
    <property type="match status" value="1"/>
</dbReference>
<keyword evidence="8" id="KW-0378">Hydrolase</keyword>
<dbReference type="InterPro" id="IPR050130">
    <property type="entry name" value="ClpA_ClpB"/>
</dbReference>
<evidence type="ECO:0000256" key="3">
    <source>
        <dbReference type="ARBA" id="ARBA00022741"/>
    </source>
</evidence>
<dbReference type="Pfam" id="PF00004">
    <property type="entry name" value="AAA"/>
    <property type="match status" value="1"/>
</dbReference>
<dbReference type="CDD" id="cd00009">
    <property type="entry name" value="AAA"/>
    <property type="match status" value="1"/>
</dbReference>
<sequence length="760" mass="84382">MFSSKVQVMIDRLYQKSRDERYEFITAENLLLALVDDEDVKKLFTAFEVDKASVRRLLHSHIKKTQLYLSENSARDFQLTPSFDRVMQQAIYLATTNGSPEVDGLMMVVAIMSEDCAAADILKKKSLTLYDVIGYMDSLQINATPNNMGQPFIEFPPMIMGGLSQDMEATPQSADLIKKYTKNINHMIASGEIDPLIGRDEEVNILAVTLCKRIKKNGLLVGEPGVGKTAIAEGLASLILSGKAPKKLANVEIYSMDMGAMLAGTKYRGDFEKRFKAVLAEFSNMKNAVIFIDEIHTLVGAGAASGGAIDAANLIKPVLNRGNLRVIGATTYKEYRNVFERDPALSRRFEKIDIKETSDEETLEILKGLRERFESHHNIKISEDVLDVAVSLSNRYLHSRYQPDKAIDLLDESCAMRMLQAKPNAIVNLKPLDIQTSVAKMAQVPAHHITTSDRALLKSLDSKIKRKVFGQDMAVEELVNAIKLARSGLKCESKPIGSFLFTGPTGVGKTELAVQLSEIMGVKLARFDMSEYMERHDASQLIGAPPGYVGFDQGGMLTEAVIKDPHSIILLDEIEKAHSDVLNLFLQVLDYGTLTDNSGRVANFRDCIIIMTSNMGAEFYKSQDLGFVNQSHVSDGAQAVKVGLTPEFRNRIDGIITFNQINDKTMSKIVDRMLAELSQQLVERGIKADITDSARKWLVENGLDKELGARPLGRLINEKLKRPVAEHILFKQKGDTELKVRKCPEDNGLIIDFGRSKVAN</sequence>
<dbReference type="PANTHER" id="PTHR11638:SF111">
    <property type="entry name" value="ATP-DEPENDENT CLP PROTEASE ATP-BINDING SUBUNIT CLPA"/>
    <property type="match status" value="1"/>
</dbReference>
<keyword evidence="3" id="KW-0547">Nucleotide-binding</keyword>
<dbReference type="InterPro" id="IPR027417">
    <property type="entry name" value="P-loop_NTPase"/>
</dbReference>
<dbReference type="GO" id="GO:0006508">
    <property type="term" value="P:proteolysis"/>
    <property type="evidence" value="ECO:0007669"/>
    <property type="project" value="UniProtKB-KW"/>
</dbReference>
<dbReference type="Pfam" id="PF02861">
    <property type="entry name" value="Clp_N"/>
    <property type="match status" value="1"/>
</dbReference>
<keyword evidence="4 8" id="KW-0067">ATP-binding</keyword>
<dbReference type="Gene3D" id="1.10.1780.10">
    <property type="entry name" value="Clp, N-terminal domain"/>
    <property type="match status" value="1"/>
</dbReference>
<keyword evidence="5" id="KW-0143">Chaperone</keyword>
<keyword evidence="8" id="KW-0645">Protease</keyword>
<dbReference type="Gene3D" id="1.10.8.60">
    <property type="match status" value="2"/>
</dbReference>
<comment type="similarity">
    <text evidence="1">Belongs to the ClpA/ClpB family.</text>
</comment>
<protein>
    <submittedName>
        <fullName evidence="8">ATP-dependent Clp protease ATP-binding subunit</fullName>
    </submittedName>
</protein>
<dbReference type="PANTHER" id="PTHR11638">
    <property type="entry name" value="ATP-DEPENDENT CLP PROTEASE"/>
    <property type="match status" value="1"/>
</dbReference>
<reference evidence="8 9" key="1">
    <citation type="journal article" date="2022" name="Nat. Microbiol.">
        <title>The microbiome of a bacterivorous marine choanoflagellate contains a resource-demanding obligate bacterial associate.</title>
        <authorList>
            <person name="Needham D.M."/>
            <person name="Poirier C."/>
            <person name="Bachy C."/>
            <person name="George E.E."/>
            <person name="Wilken S."/>
            <person name="Yung C.C.M."/>
            <person name="Limardo A.J."/>
            <person name="Morando M."/>
            <person name="Sudek L."/>
            <person name="Malmstrom R.R."/>
            <person name="Keeling P.J."/>
            <person name="Santoro A.E."/>
            <person name="Worden A.Z."/>
        </authorList>
    </citation>
    <scope>NUCLEOTIDE SEQUENCE [LARGE SCALE GENOMIC DNA]</scope>
    <source>
        <strain evidence="8 9">Comchoano-2</strain>
    </source>
</reference>
<dbReference type="GO" id="GO:0005524">
    <property type="term" value="F:ATP binding"/>
    <property type="evidence" value="ECO:0007669"/>
    <property type="project" value="UniProtKB-KW"/>
</dbReference>
<evidence type="ECO:0000313" key="8">
    <source>
        <dbReference type="EMBL" id="MCP8352613.1"/>
    </source>
</evidence>
<evidence type="ECO:0000256" key="4">
    <source>
        <dbReference type="ARBA" id="ARBA00022840"/>
    </source>
</evidence>
<dbReference type="PROSITE" id="PS51903">
    <property type="entry name" value="CLP_R"/>
    <property type="match status" value="1"/>
</dbReference>
<dbReference type="SUPFAM" id="SSF81923">
    <property type="entry name" value="Double Clp-N motif"/>
    <property type="match status" value="1"/>
</dbReference>
<dbReference type="SUPFAM" id="SSF52540">
    <property type="entry name" value="P-loop containing nucleoside triphosphate hydrolases"/>
    <property type="match status" value="2"/>
</dbReference>
<keyword evidence="9" id="KW-1185">Reference proteome</keyword>
<evidence type="ECO:0000256" key="1">
    <source>
        <dbReference type="ARBA" id="ARBA00008675"/>
    </source>
</evidence>
<dbReference type="PROSITE" id="PS00870">
    <property type="entry name" value="CLPAB_1"/>
    <property type="match status" value="1"/>
</dbReference>
<dbReference type="Proteomes" id="UP001320768">
    <property type="component" value="Unassembled WGS sequence"/>
</dbReference>
<accession>A0ABT1L713</accession>
<dbReference type="PRINTS" id="PR00300">
    <property type="entry name" value="CLPPROTEASEA"/>
</dbReference>
<dbReference type="GO" id="GO:0008233">
    <property type="term" value="F:peptidase activity"/>
    <property type="evidence" value="ECO:0007669"/>
    <property type="project" value="UniProtKB-KW"/>
</dbReference>
<dbReference type="Pfam" id="PF17871">
    <property type="entry name" value="AAA_lid_9"/>
    <property type="match status" value="1"/>
</dbReference>
<dbReference type="Pfam" id="PF10431">
    <property type="entry name" value="ClpB_D2-small"/>
    <property type="match status" value="1"/>
</dbReference>
<dbReference type="InterPro" id="IPR003593">
    <property type="entry name" value="AAA+_ATPase"/>
</dbReference>
<dbReference type="InterPro" id="IPR001270">
    <property type="entry name" value="ClpA/B"/>
</dbReference>
<dbReference type="SMART" id="SM00382">
    <property type="entry name" value="AAA"/>
    <property type="match status" value="2"/>
</dbReference>
<dbReference type="InterPro" id="IPR036628">
    <property type="entry name" value="Clp_N_dom_sf"/>
</dbReference>
<dbReference type="Pfam" id="PF07724">
    <property type="entry name" value="AAA_2"/>
    <property type="match status" value="1"/>
</dbReference>
<evidence type="ECO:0000256" key="2">
    <source>
        <dbReference type="ARBA" id="ARBA00022737"/>
    </source>
</evidence>
<gene>
    <name evidence="8" type="ORF">MKS91_04860</name>
</gene>
<evidence type="ECO:0000313" key="9">
    <source>
        <dbReference type="Proteomes" id="UP001320768"/>
    </source>
</evidence>
<dbReference type="SMART" id="SM01086">
    <property type="entry name" value="ClpB_D2-small"/>
    <property type="match status" value="1"/>
</dbReference>
<organism evidence="8 9">
    <name type="scientific">Candidatus Synchoanobacter obligatus</name>
    <dbReference type="NCBI Taxonomy" id="2919597"/>
    <lineage>
        <taxon>Bacteria</taxon>
        <taxon>Pseudomonadati</taxon>
        <taxon>Pseudomonadota</taxon>
        <taxon>Gammaproteobacteria</taxon>
        <taxon>Candidatus Comchoanobacterales</taxon>
        <taxon>Candidatus Comchoanobacteraceae</taxon>
        <taxon>Candidatus Synchoanobacter</taxon>
    </lineage>
</organism>
<comment type="caution">
    <text evidence="8">The sequence shown here is derived from an EMBL/GenBank/DDBJ whole genome shotgun (WGS) entry which is preliminary data.</text>
</comment>
<dbReference type="InterPro" id="IPR019489">
    <property type="entry name" value="Clp_ATPase_C"/>
</dbReference>
<dbReference type="RefSeq" id="WP_258569718.1">
    <property type="nucleotide sequence ID" value="NZ_JAKUDN010000002.1"/>
</dbReference>
<keyword evidence="2 6" id="KW-0677">Repeat</keyword>
<name>A0ABT1L713_9GAMM</name>